<dbReference type="OrthoDB" id="27893at2759"/>
<evidence type="ECO:0000313" key="1">
    <source>
        <dbReference type="EMBL" id="ELP86761.1"/>
    </source>
</evidence>
<dbReference type="EMBL" id="KB206936">
    <property type="protein sequence ID" value="ELP86761.1"/>
    <property type="molecule type" value="Genomic_DNA"/>
</dbReference>
<protein>
    <submittedName>
        <fullName evidence="1">Uncharacterized protein</fullName>
    </submittedName>
</protein>
<dbReference type="GeneID" id="14885740"/>
<dbReference type="KEGG" id="eiv:EIN_308770"/>
<organism evidence="1 2">
    <name type="scientific">Entamoeba invadens IP1</name>
    <dbReference type="NCBI Taxonomy" id="370355"/>
    <lineage>
        <taxon>Eukaryota</taxon>
        <taxon>Amoebozoa</taxon>
        <taxon>Evosea</taxon>
        <taxon>Archamoebae</taxon>
        <taxon>Mastigamoebida</taxon>
        <taxon>Entamoebidae</taxon>
        <taxon>Entamoeba</taxon>
    </lineage>
</organism>
<dbReference type="AlphaFoldDB" id="A0A0A1U4V2"/>
<evidence type="ECO:0000313" key="2">
    <source>
        <dbReference type="Proteomes" id="UP000014680"/>
    </source>
</evidence>
<name>A0A0A1U4V2_ENTIV</name>
<keyword evidence="2" id="KW-1185">Reference proteome</keyword>
<gene>
    <name evidence="1" type="ORF">EIN_308770</name>
</gene>
<dbReference type="VEuPathDB" id="AmoebaDB:EIN_308770"/>
<dbReference type="Proteomes" id="UP000014680">
    <property type="component" value="Unassembled WGS sequence"/>
</dbReference>
<proteinExistence type="predicted"/>
<accession>A0A0A1U4V2</accession>
<reference evidence="1 2" key="1">
    <citation type="submission" date="2012-10" db="EMBL/GenBank/DDBJ databases">
        <authorList>
            <person name="Zafar N."/>
            <person name="Inman J."/>
            <person name="Hall N."/>
            <person name="Lorenzi H."/>
            <person name="Caler E."/>
        </authorList>
    </citation>
    <scope>NUCLEOTIDE SEQUENCE [LARGE SCALE GENOMIC DNA]</scope>
    <source>
        <strain evidence="1 2">IP1</strain>
    </source>
</reference>
<sequence>MVSLEKVFIANVVMYIDTIETALLLIQVNKKCKDALEILHINPGFANKLSLNQKLKEDDLFEYFRVLSKEISLFPHIQTFVLQQRQNVFLGCLPYLPKESQLVMKLAGYVSLEEILSENYLMRIVEVDLMFHSDLQLTVLINLKKVRLTTLSSSRNVIQCFGNDQVLNYARVYFNNTVEQSFIDGFTQLPISNRVVVTLDASEFCKLKENSSFTNKVTICIRCYDDVKAAVPVVDLLNRKFIKTFETKVEDLRLSIPSSIIIQKDSNDQKVLDLRTEKYVESVDVLANNIVLLPQTLTKLGISNAINKRPEYNQLLNSVTHAVHLVRSDKLS</sequence>
<dbReference type="RefSeq" id="XP_004186107.1">
    <property type="nucleotide sequence ID" value="XM_004186059.1"/>
</dbReference>